<proteinExistence type="predicted"/>
<dbReference type="Gene3D" id="2.40.160.10">
    <property type="entry name" value="Porin"/>
    <property type="match status" value="1"/>
</dbReference>
<reference evidence="1 2" key="1">
    <citation type="submission" date="2016-10" db="EMBL/GenBank/DDBJ databases">
        <authorList>
            <person name="de Groot N.N."/>
        </authorList>
    </citation>
    <scope>NUCLEOTIDE SEQUENCE [LARGE SCALE GENOMIC DNA]</scope>
    <source>
        <strain evidence="1 2">DSM 25294</strain>
    </source>
</reference>
<accession>A0A1G8IYK0</accession>
<dbReference type="RefSeq" id="WP_170844414.1">
    <property type="nucleotide sequence ID" value="NZ_FNEK01000001.1"/>
</dbReference>
<evidence type="ECO:0000313" key="1">
    <source>
        <dbReference type="EMBL" id="SDI24135.1"/>
    </source>
</evidence>
<dbReference type="InterPro" id="IPR023614">
    <property type="entry name" value="Porin_dom_sf"/>
</dbReference>
<dbReference type="Proteomes" id="UP000199382">
    <property type="component" value="Unassembled WGS sequence"/>
</dbReference>
<dbReference type="EMBL" id="FNEK01000001">
    <property type="protein sequence ID" value="SDI24135.1"/>
    <property type="molecule type" value="Genomic_DNA"/>
</dbReference>
<keyword evidence="2" id="KW-1185">Reference proteome</keyword>
<sequence length="57" mass="5879">MRGWGVSAGYDLGGGMSVLAGYGRSEATARGDFNSNGIGNKINLDSESFSLGLSMVF</sequence>
<protein>
    <submittedName>
        <fullName evidence="1">Uncharacterized protein</fullName>
    </submittedName>
</protein>
<organism evidence="1 2">
    <name type="scientific">Aliiruegeria lutimaris</name>
    <dbReference type="NCBI Taxonomy" id="571298"/>
    <lineage>
        <taxon>Bacteria</taxon>
        <taxon>Pseudomonadati</taxon>
        <taxon>Pseudomonadota</taxon>
        <taxon>Alphaproteobacteria</taxon>
        <taxon>Rhodobacterales</taxon>
        <taxon>Roseobacteraceae</taxon>
        <taxon>Aliiruegeria</taxon>
    </lineage>
</organism>
<dbReference type="AlphaFoldDB" id="A0A1G8IYK0"/>
<gene>
    <name evidence="1" type="ORF">SAMN04488026_1001170</name>
</gene>
<evidence type="ECO:0000313" key="2">
    <source>
        <dbReference type="Proteomes" id="UP000199382"/>
    </source>
</evidence>
<name>A0A1G8IYK0_9RHOB</name>